<keyword evidence="6 10" id="KW-1133">Transmembrane helix</keyword>
<dbReference type="GO" id="GO:0006811">
    <property type="term" value="P:monoatomic ion transport"/>
    <property type="evidence" value="ECO:0007669"/>
    <property type="project" value="UniProtKB-KW"/>
</dbReference>
<evidence type="ECO:0000313" key="11">
    <source>
        <dbReference type="EMBL" id="OKL44038.1"/>
    </source>
</evidence>
<feature type="transmembrane region" description="Helical" evidence="10">
    <location>
        <begin position="61"/>
        <end position="82"/>
    </location>
</feature>
<evidence type="ECO:0000256" key="10">
    <source>
        <dbReference type="SAM" id="Phobius"/>
    </source>
</evidence>
<evidence type="ECO:0000256" key="3">
    <source>
        <dbReference type="ARBA" id="ARBA00022449"/>
    </source>
</evidence>
<evidence type="ECO:0000256" key="1">
    <source>
        <dbReference type="ARBA" id="ARBA00004429"/>
    </source>
</evidence>
<feature type="transmembrane region" description="Helical" evidence="10">
    <location>
        <begin position="328"/>
        <end position="348"/>
    </location>
</feature>
<feature type="transmembrane region" description="Helical" evidence="10">
    <location>
        <begin position="405"/>
        <end position="427"/>
    </location>
</feature>
<dbReference type="AlphaFoldDB" id="A0A1U7JH64"/>
<dbReference type="PANTHER" id="PTHR43298">
    <property type="entry name" value="MULTIDRUG RESISTANCE PROTEIN NORM-RELATED"/>
    <property type="match status" value="1"/>
</dbReference>
<keyword evidence="4" id="KW-1003">Cell membrane</keyword>
<organism evidence="11 12">
    <name type="scientific">Pseudovibrio exalbescens</name>
    <dbReference type="NCBI Taxonomy" id="197461"/>
    <lineage>
        <taxon>Bacteria</taxon>
        <taxon>Pseudomonadati</taxon>
        <taxon>Pseudomonadota</taxon>
        <taxon>Alphaproteobacteria</taxon>
        <taxon>Hyphomicrobiales</taxon>
        <taxon>Stappiaceae</taxon>
        <taxon>Pseudovibrio</taxon>
    </lineage>
</organism>
<feature type="transmembrane region" description="Helical" evidence="10">
    <location>
        <begin position="103"/>
        <end position="122"/>
    </location>
</feature>
<feature type="transmembrane region" description="Helical" evidence="10">
    <location>
        <begin position="364"/>
        <end position="384"/>
    </location>
</feature>
<evidence type="ECO:0000256" key="5">
    <source>
        <dbReference type="ARBA" id="ARBA00022692"/>
    </source>
</evidence>
<dbReference type="InterPro" id="IPR002528">
    <property type="entry name" value="MATE_fam"/>
</dbReference>
<comment type="subcellular location">
    <subcellularLocation>
        <location evidence="1">Cell inner membrane</location>
        <topology evidence="1">Multi-pass membrane protein</topology>
    </subcellularLocation>
</comment>
<evidence type="ECO:0000256" key="6">
    <source>
        <dbReference type="ARBA" id="ARBA00022989"/>
    </source>
</evidence>
<feature type="transmembrane region" description="Helical" evidence="10">
    <location>
        <begin position="433"/>
        <end position="451"/>
    </location>
</feature>
<feature type="transmembrane region" description="Helical" evidence="10">
    <location>
        <begin position="142"/>
        <end position="159"/>
    </location>
</feature>
<dbReference type="PANTHER" id="PTHR43298:SF2">
    <property type="entry name" value="FMN_FAD EXPORTER YEEO-RELATED"/>
    <property type="match status" value="1"/>
</dbReference>
<dbReference type="GO" id="GO:0015297">
    <property type="term" value="F:antiporter activity"/>
    <property type="evidence" value="ECO:0007669"/>
    <property type="project" value="UniProtKB-KW"/>
</dbReference>
<sequence length="464" mass="50096">MTRVEHAGGQPPALSLWLTEYKATLVLGLPLIGAQLAQMAINATDTLMIGWLGAQQLAASVLALQLFFMSWLAGLGIIQAVMPLASRAEGQGDIRGVRRASRMGIWVAFAYTSLAMTWLWNGESILLFLGQDPEVSRIAAEYLRVVQWSMYPSLFVVALRSFLTCIQKAQIVLWATVASALVNAILDYGLIFGAWGLPELGIMGAAIASVGTAFASAIILVIYIFWQPEVRTYEVFVRLWRADWGAFFEILRLGWPISLMLLAETGLFGASAFMMGWIGTLELAAHGIAAQLTGIAFMIPVGFSNAAIARVGRALGRQDADGLQRAGWCAISLAAAFAIFGGGLFWIFPEALIGFYLDESNPNAAAVLVMAVPLLIIAGLFQLADGVQGVASGVLRGLSDTKIPMMIAIFGYWAIGFTMAYVLAFPLGFGPEGIWAGLALGLTFCAVSLTLRFHKRREWKIVPF</sequence>
<dbReference type="NCBIfam" id="TIGR00797">
    <property type="entry name" value="matE"/>
    <property type="match status" value="1"/>
</dbReference>
<keyword evidence="3" id="KW-0050">Antiport</keyword>
<dbReference type="PIRSF" id="PIRSF006603">
    <property type="entry name" value="DinF"/>
    <property type="match status" value="1"/>
</dbReference>
<accession>A0A1U7JH64</accession>
<dbReference type="GO" id="GO:0005886">
    <property type="term" value="C:plasma membrane"/>
    <property type="evidence" value="ECO:0007669"/>
    <property type="project" value="UniProtKB-SubCell"/>
</dbReference>
<dbReference type="InterPro" id="IPR048279">
    <property type="entry name" value="MdtK-like"/>
</dbReference>
<evidence type="ECO:0000256" key="2">
    <source>
        <dbReference type="ARBA" id="ARBA00022448"/>
    </source>
</evidence>
<name>A0A1U7JH64_9HYPH</name>
<evidence type="ECO:0000256" key="7">
    <source>
        <dbReference type="ARBA" id="ARBA00023065"/>
    </source>
</evidence>
<evidence type="ECO:0000256" key="4">
    <source>
        <dbReference type="ARBA" id="ARBA00022475"/>
    </source>
</evidence>
<evidence type="ECO:0000256" key="9">
    <source>
        <dbReference type="ARBA" id="ARBA00031636"/>
    </source>
</evidence>
<feature type="transmembrane region" description="Helical" evidence="10">
    <location>
        <begin position="257"/>
        <end position="278"/>
    </location>
</feature>
<keyword evidence="5 10" id="KW-0812">Transmembrane</keyword>
<feature type="transmembrane region" description="Helical" evidence="10">
    <location>
        <begin position="21"/>
        <end position="41"/>
    </location>
</feature>
<dbReference type="Pfam" id="PF01554">
    <property type="entry name" value="MatE"/>
    <property type="match status" value="2"/>
</dbReference>
<keyword evidence="2" id="KW-0813">Transport</keyword>
<dbReference type="RefSeq" id="WP_028481158.1">
    <property type="nucleotide sequence ID" value="NZ_LVVZ01000015.1"/>
</dbReference>
<dbReference type="GO" id="GO:0042910">
    <property type="term" value="F:xenobiotic transmembrane transporter activity"/>
    <property type="evidence" value="ECO:0007669"/>
    <property type="project" value="InterPro"/>
</dbReference>
<evidence type="ECO:0000313" key="12">
    <source>
        <dbReference type="Proteomes" id="UP000185783"/>
    </source>
</evidence>
<dbReference type="Proteomes" id="UP000185783">
    <property type="component" value="Unassembled WGS sequence"/>
</dbReference>
<keyword evidence="12" id="KW-1185">Reference proteome</keyword>
<protein>
    <recommendedName>
        <fullName evidence="9">Multidrug-efflux transporter</fullName>
    </recommendedName>
</protein>
<comment type="caution">
    <text evidence="11">The sequence shown here is derived from an EMBL/GenBank/DDBJ whole genome shotgun (WGS) entry which is preliminary data.</text>
</comment>
<keyword evidence="7" id="KW-0406">Ion transport</keyword>
<dbReference type="STRING" id="197461.A3843_10680"/>
<gene>
    <name evidence="11" type="ORF">A3843_10680</name>
</gene>
<reference evidence="11 12" key="1">
    <citation type="submission" date="2016-03" db="EMBL/GenBank/DDBJ databases">
        <title>Genome sequence of Nesiotobacter sp. nov., a moderately halophilic alphaproteobacterium isolated from the Yellow Sea, China.</title>
        <authorList>
            <person name="Zhang G."/>
            <person name="Zhang R."/>
        </authorList>
    </citation>
    <scope>NUCLEOTIDE SEQUENCE [LARGE SCALE GENOMIC DNA]</scope>
    <source>
        <strain evidence="11 12">WB1-6</strain>
    </source>
</reference>
<proteinExistence type="predicted"/>
<dbReference type="InterPro" id="IPR050222">
    <property type="entry name" value="MATE_MdtK"/>
</dbReference>
<keyword evidence="8 10" id="KW-0472">Membrane</keyword>
<evidence type="ECO:0000256" key="8">
    <source>
        <dbReference type="ARBA" id="ARBA00023136"/>
    </source>
</evidence>
<dbReference type="CDD" id="cd13131">
    <property type="entry name" value="MATE_NorM_like"/>
    <property type="match status" value="1"/>
</dbReference>
<dbReference type="EMBL" id="LVVZ01000015">
    <property type="protein sequence ID" value="OKL44038.1"/>
    <property type="molecule type" value="Genomic_DNA"/>
</dbReference>
<feature type="transmembrane region" description="Helical" evidence="10">
    <location>
        <begin position="201"/>
        <end position="226"/>
    </location>
</feature>
<feature type="transmembrane region" description="Helical" evidence="10">
    <location>
        <begin position="171"/>
        <end position="195"/>
    </location>
</feature>
<feature type="transmembrane region" description="Helical" evidence="10">
    <location>
        <begin position="284"/>
        <end position="308"/>
    </location>
</feature>